<feature type="transmembrane region" description="Helical" evidence="8">
    <location>
        <begin position="349"/>
        <end position="369"/>
    </location>
</feature>
<comment type="caution">
    <text evidence="10">The sequence shown here is derived from an EMBL/GenBank/DDBJ whole genome shotgun (WGS) entry which is preliminary data.</text>
</comment>
<dbReference type="PANTHER" id="PTHR40074">
    <property type="entry name" value="O-ACETYLTRANSFERASE WECH"/>
    <property type="match status" value="1"/>
</dbReference>
<feature type="transmembrane region" description="Helical" evidence="8">
    <location>
        <begin position="158"/>
        <end position="178"/>
    </location>
</feature>
<keyword evidence="3" id="KW-1003">Cell membrane</keyword>
<evidence type="ECO:0000256" key="5">
    <source>
        <dbReference type="ARBA" id="ARBA00022989"/>
    </source>
</evidence>
<evidence type="ECO:0000256" key="4">
    <source>
        <dbReference type="ARBA" id="ARBA00022692"/>
    </source>
</evidence>
<proteinExistence type="inferred from homology"/>
<protein>
    <submittedName>
        <fullName evidence="10">Acyltransferase</fullName>
    </submittedName>
</protein>
<keyword evidence="6 8" id="KW-0472">Membrane</keyword>
<evidence type="ECO:0000313" key="11">
    <source>
        <dbReference type="Proteomes" id="UP001595937"/>
    </source>
</evidence>
<dbReference type="EMBL" id="JBHSLN010000004">
    <property type="protein sequence ID" value="MFC5296096.1"/>
    <property type="molecule type" value="Genomic_DNA"/>
</dbReference>
<reference evidence="11" key="1">
    <citation type="journal article" date="2019" name="Int. J. Syst. Evol. Microbiol.">
        <title>The Global Catalogue of Microorganisms (GCM) 10K type strain sequencing project: providing services to taxonomists for standard genome sequencing and annotation.</title>
        <authorList>
            <consortium name="The Broad Institute Genomics Platform"/>
            <consortium name="The Broad Institute Genome Sequencing Center for Infectious Disease"/>
            <person name="Wu L."/>
            <person name="Ma J."/>
        </authorList>
    </citation>
    <scope>NUCLEOTIDE SEQUENCE [LARGE SCALE GENOMIC DNA]</scope>
    <source>
        <strain evidence="11">CGMCC 1.16455</strain>
    </source>
</reference>
<feature type="transmembrane region" description="Helical" evidence="8">
    <location>
        <begin position="323"/>
        <end position="343"/>
    </location>
</feature>
<dbReference type="Proteomes" id="UP001595937">
    <property type="component" value="Unassembled WGS sequence"/>
</dbReference>
<keyword evidence="10" id="KW-0808">Transferase</keyword>
<evidence type="ECO:0000256" key="8">
    <source>
        <dbReference type="SAM" id="Phobius"/>
    </source>
</evidence>
<name>A0ABW0FAX2_9MICO</name>
<evidence type="ECO:0000256" key="2">
    <source>
        <dbReference type="ARBA" id="ARBA00007400"/>
    </source>
</evidence>
<feature type="transmembrane region" description="Helical" evidence="8">
    <location>
        <begin position="43"/>
        <end position="62"/>
    </location>
</feature>
<dbReference type="PANTHER" id="PTHR40074:SF2">
    <property type="entry name" value="O-ACETYLTRANSFERASE WECH"/>
    <property type="match status" value="1"/>
</dbReference>
<feature type="transmembrane region" description="Helical" evidence="8">
    <location>
        <begin position="116"/>
        <end position="138"/>
    </location>
</feature>
<dbReference type="RefSeq" id="WP_193117417.1">
    <property type="nucleotide sequence ID" value="NZ_BAAAIR010000007.1"/>
</dbReference>
<evidence type="ECO:0000256" key="3">
    <source>
        <dbReference type="ARBA" id="ARBA00022475"/>
    </source>
</evidence>
<accession>A0ABW0FAX2</accession>
<feature type="domain" description="Acyltransferase 3" evidence="9">
    <location>
        <begin position="44"/>
        <end position="360"/>
    </location>
</feature>
<organism evidence="10 11">
    <name type="scientific">Brachybacterium tyrofermentans</name>
    <dbReference type="NCBI Taxonomy" id="47848"/>
    <lineage>
        <taxon>Bacteria</taxon>
        <taxon>Bacillati</taxon>
        <taxon>Actinomycetota</taxon>
        <taxon>Actinomycetes</taxon>
        <taxon>Micrococcales</taxon>
        <taxon>Dermabacteraceae</taxon>
        <taxon>Brachybacterium</taxon>
    </lineage>
</organism>
<dbReference type="Pfam" id="PF01757">
    <property type="entry name" value="Acyl_transf_3"/>
    <property type="match status" value="1"/>
</dbReference>
<evidence type="ECO:0000259" key="9">
    <source>
        <dbReference type="Pfam" id="PF01757"/>
    </source>
</evidence>
<evidence type="ECO:0000256" key="6">
    <source>
        <dbReference type="ARBA" id="ARBA00023136"/>
    </source>
</evidence>
<dbReference type="GeneID" id="303295971"/>
<keyword evidence="4 8" id="KW-0812">Transmembrane</keyword>
<comment type="similarity">
    <text evidence="2">Belongs to the acyltransferase 3 family.</text>
</comment>
<feature type="transmembrane region" description="Helical" evidence="8">
    <location>
        <begin position="74"/>
        <end position="96"/>
    </location>
</feature>
<dbReference type="InterPro" id="IPR002656">
    <property type="entry name" value="Acyl_transf_3_dom"/>
</dbReference>
<keyword evidence="5 8" id="KW-1133">Transmembrane helix</keyword>
<feature type="transmembrane region" description="Helical" evidence="8">
    <location>
        <begin position="185"/>
        <end position="205"/>
    </location>
</feature>
<feature type="compositionally biased region" description="Low complexity" evidence="7">
    <location>
        <begin position="13"/>
        <end position="31"/>
    </location>
</feature>
<evidence type="ECO:0000313" key="10">
    <source>
        <dbReference type="EMBL" id="MFC5296096.1"/>
    </source>
</evidence>
<feature type="transmembrane region" description="Helical" evidence="8">
    <location>
        <begin position="279"/>
        <end position="303"/>
    </location>
</feature>
<gene>
    <name evidence="10" type="ORF">ACFPK8_01075</name>
</gene>
<feature type="transmembrane region" description="Helical" evidence="8">
    <location>
        <begin position="247"/>
        <end position="267"/>
    </location>
</feature>
<keyword evidence="11" id="KW-1185">Reference proteome</keyword>
<comment type="subcellular location">
    <subcellularLocation>
        <location evidence="1">Cell membrane</location>
        <topology evidence="1">Multi-pass membrane protein</topology>
    </subcellularLocation>
</comment>
<evidence type="ECO:0000256" key="7">
    <source>
        <dbReference type="SAM" id="MobiDB-lite"/>
    </source>
</evidence>
<feature type="region of interest" description="Disordered" evidence="7">
    <location>
        <begin position="1"/>
        <end position="31"/>
    </location>
</feature>
<sequence>MTLPEKAGQQNRPAAEPHVPVSPPAEAVPAVPSSPAVRRYAPVLDLIRILAVLGVVCVHVLADHLEPSSPIVLHMLRSLLSTAVPTFLMISGALNLAPAALRHGSGRFLGRRLRRLLPATVVWTAFYLLVMNVLVPVGPVDWREQASLLVTAETYPHLYFLPLIIGLTLISPVLATYVGDSGRRAWVTGAVCALWALVVIALPFLTEGLLGEAVVPLPLGSMTYFLPYIGYYVLGRAAWAAPVSRRTSMLLLLIAVPALTAATTWAYRSPVTQTPPGQALLPTYLTPTVMLLALALVIAVMALGRGWRASAGMESALRTLGDATFGVFLAHFAILVALRGAGFPEGSPLAVLALIVVVAMLSTGFTLMGKRIPGLRTIL</sequence>
<keyword evidence="10" id="KW-0012">Acyltransferase</keyword>
<feature type="transmembrane region" description="Helical" evidence="8">
    <location>
        <begin position="217"/>
        <end position="235"/>
    </location>
</feature>
<dbReference type="GO" id="GO:0016746">
    <property type="term" value="F:acyltransferase activity"/>
    <property type="evidence" value="ECO:0007669"/>
    <property type="project" value="UniProtKB-KW"/>
</dbReference>
<evidence type="ECO:0000256" key="1">
    <source>
        <dbReference type="ARBA" id="ARBA00004651"/>
    </source>
</evidence>